<reference evidence="2 3" key="1">
    <citation type="submission" date="2021-06" db="EMBL/GenBank/DDBJ databases">
        <title>Caerostris darwini draft genome.</title>
        <authorList>
            <person name="Kono N."/>
            <person name="Arakawa K."/>
        </authorList>
    </citation>
    <scope>NUCLEOTIDE SEQUENCE [LARGE SCALE GENOMIC DNA]</scope>
</reference>
<gene>
    <name evidence="2" type="ORF">CDAR_66851</name>
</gene>
<proteinExistence type="predicted"/>
<feature type="region of interest" description="Disordered" evidence="1">
    <location>
        <begin position="1"/>
        <end position="56"/>
    </location>
</feature>
<evidence type="ECO:0000313" key="2">
    <source>
        <dbReference type="EMBL" id="GIX72522.1"/>
    </source>
</evidence>
<dbReference type="EMBL" id="BPLQ01000538">
    <property type="protein sequence ID" value="GIX72522.1"/>
    <property type="molecule type" value="Genomic_DNA"/>
</dbReference>
<evidence type="ECO:0000256" key="1">
    <source>
        <dbReference type="SAM" id="MobiDB-lite"/>
    </source>
</evidence>
<comment type="caution">
    <text evidence="2">The sequence shown here is derived from an EMBL/GenBank/DDBJ whole genome shotgun (WGS) entry which is preliminary data.</text>
</comment>
<keyword evidence="3" id="KW-1185">Reference proteome</keyword>
<dbReference type="Proteomes" id="UP001054837">
    <property type="component" value="Unassembled WGS sequence"/>
</dbReference>
<dbReference type="AlphaFoldDB" id="A0AAV4MLT4"/>
<protein>
    <submittedName>
        <fullName evidence="2">Uncharacterized protein</fullName>
    </submittedName>
</protein>
<organism evidence="2 3">
    <name type="scientific">Caerostris darwini</name>
    <dbReference type="NCBI Taxonomy" id="1538125"/>
    <lineage>
        <taxon>Eukaryota</taxon>
        <taxon>Metazoa</taxon>
        <taxon>Ecdysozoa</taxon>
        <taxon>Arthropoda</taxon>
        <taxon>Chelicerata</taxon>
        <taxon>Arachnida</taxon>
        <taxon>Araneae</taxon>
        <taxon>Araneomorphae</taxon>
        <taxon>Entelegynae</taxon>
        <taxon>Araneoidea</taxon>
        <taxon>Araneidae</taxon>
        <taxon>Caerostris</taxon>
    </lineage>
</organism>
<name>A0AAV4MLT4_9ARAC</name>
<sequence length="126" mass="13245">MQPADHSLTRAPGQLGKGSWHSEGHISGETTQNPADKGGAAPGSRGSGFYGRPSMMSCAWLNPERPDKGRWSTSSHNTVLQNTQLPEGGCADTIRVFCRVRSSVSDCAGGLARGQVTQPNPVAQTP</sequence>
<accession>A0AAV4MLT4</accession>
<evidence type="ECO:0000313" key="3">
    <source>
        <dbReference type="Proteomes" id="UP001054837"/>
    </source>
</evidence>